<keyword evidence="1" id="KW-0472">Membrane</keyword>
<name>A0A8I0A6X8_9CLOT</name>
<feature type="transmembrane region" description="Helical" evidence="1">
    <location>
        <begin position="20"/>
        <end position="41"/>
    </location>
</feature>
<evidence type="ECO:0000313" key="3">
    <source>
        <dbReference type="Proteomes" id="UP000662088"/>
    </source>
</evidence>
<gene>
    <name evidence="2" type="ORF">H8R92_12890</name>
</gene>
<dbReference type="Proteomes" id="UP000662088">
    <property type="component" value="Unassembled WGS sequence"/>
</dbReference>
<sequence>MDKLFEFFYSTVEKEDYSKAMKIGMFLLILFAPSISIIFLYKRELFMEMDITKLLLIGVVINVIFFVIIYTSLKVFTNLELVYNTYKYSVLGKEIIQLKTGLDKGIDNDIEKMNKLREKINKTYEEFSLIPRPVQDHNIKIIRLSKEYVSIFTILIWILYLWDYIINKNIASEFAIKRLVFYVTFMWLIHIVKMLFGIKKYVSKIKEPYKICNDKEYSILKDKSIWMTIVIALVCGYNAILIIINCFK</sequence>
<feature type="transmembrane region" description="Helical" evidence="1">
    <location>
        <begin position="53"/>
        <end position="73"/>
    </location>
</feature>
<reference evidence="2" key="1">
    <citation type="submission" date="2020-08" db="EMBL/GenBank/DDBJ databases">
        <title>Genome public.</title>
        <authorList>
            <person name="Liu C."/>
            <person name="Sun Q."/>
        </authorList>
    </citation>
    <scope>NUCLEOTIDE SEQUENCE</scope>
    <source>
        <strain evidence="2">NSJ-42</strain>
    </source>
</reference>
<feature type="transmembrane region" description="Helical" evidence="1">
    <location>
        <begin position="225"/>
        <end position="247"/>
    </location>
</feature>
<keyword evidence="1" id="KW-0812">Transmembrane</keyword>
<keyword evidence="1" id="KW-1133">Transmembrane helix</keyword>
<evidence type="ECO:0000313" key="2">
    <source>
        <dbReference type="EMBL" id="MBC5641248.1"/>
    </source>
</evidence>
<proteinExistence type="predicted"/>
<accession>A0A8I0A6X8</accession>
<dbReference type="EMBL" id="JACOOQ010000039">
    <property type="protein sequence ID" value="MBC5641248.1"/>
    <property type="molecule type" value="Genomic_DNA"/>
</dbReference>
<dbReference type="RefSeq" id="WP_186835663.1">
    <property type="nucleotide sequence ID" value="NZ_JACOOQ010000039.1"/>
</dbReference>
<dbReference type="AlphaFoldDB" id="A0A8I0A6X8"/>
<evidence type="ECO:0000256" key="1">
    <source>
        <dbReference type="SAM" id="Phobius"/>
    </source>
</evidence>
<organism evidence="2 3">
    <name type="scientific">Clostridium lentum</name>
    <dbReference type="NCBI Taxonomy" id="2763037"/>
    <lineage>
        <taxon>Bacteria</taxon>
        <taxon>Bacillati</taxon>
        <taxon>Bacillota</taxon>
        <taxon>Clostridia</taxon>
        <taxon>Eubacteriales</taxon>
        <taxon>Clostridiaceae</taxon>
        <taxon>Clostridium</taxon>
    </lineage>
</organism>
<protein>
    <submittedName>
        <fullName evidence="2">Uncharacterized protein</fullName>
    </submittedName>
</protein>
<comment type="caution">
    <text evidence="2">The sequence shown here is derived from an EMBL/GenBank/DDBJ whole genome shotgun (WGS) entry which is preliminary data.</text>
</comment>
<keyword evidence="3" id="KW-1185">Reference proteome</keyword>
<feature type="transmembrane region" description="Helical" evidence="1">
    <location>
        <begin position="179"/>
        <end position="198"/>
    </location>
</feature>
<feature type="transmembrane region" description="Helical" evidence="1">
    <location>
        <begin position="148"/>
        <end position="167"/>
    </location>
</feature>